<dbReference type="Gene3D" id="2.40.128.130">
    <property type="entry name" value="Autotransporter beta-domain"/>
    <property type="match status" value="1"/>
</dbReference>
<evidence type="ECO:0000259" key="7">
    <source>
        <dbReference type="PROSITE" id="PS51208"/>
    </source>
</evidence>
<keyword evidence="9" id="KW-1185">Reference proteome</keyword>
<name>Q4UKK8_RICFE</name>
<protein>
    <submittedName>
        <fullName evidence="8">Cell surface antigen-like protein Sca8</fullName>
    </submittedName>
</protein>
<sequence length="1502" mass="164857">MAKNINSKLIKLFLLSCANAAIMTAMAGEARADIEIHDILNHTPEYEALAPAQKLNIIKGIQAREDFGDLFDDLMPGERRLFNNEIIEVKKLQAVAPVLNGARERREARAAGVEVVDLIGNTAVETGRNEQEMALENRLQVLEILAKTEGTNAVSVNDKIKKAIHFNNIENLNTPLEQLKYITMAGGVDANDNLKVVNNYVEAPLTKEAFEHIYFSTNITDPTVRSADIAPDYYKPGQSDLLKKFKSVATPETKRKLLNQFENYVTQNLVELEANKSNIPTRQAIIKLADPARLVTYLEKMAELKTSYIDNGKKKVVNEEGKLLDEAGLKNYNKILKDAGLITKDLTGKKMQALIDNFNAFTMSDLALVLTKTVGEIKIDNERLVGLNNTMPPFRGTGARPVRNLNNLDAITDLNPELKLAGHDLKAKEEAAPVVRGPAPVIGRAVEEALVAPNTDEGTFHNEMYLVKNTKNPEKLEVRTLGAENDLGITIRTLLTLEERKVPHESLALFSEANPDKAQLIIKAKNIWNRLKNDDLIKQTSRQALTLNNKIANGTFFEELFNEEEHNAIGRLNYTFGKLPLDLQNHITAKSNEIKIKDELQGKKTIISRIDYIAKNENVLGANSLNNEIERIVDNFNSLKLSDILDIALNKENVRDNIALTTKANEVNIQVNNWINNNIVNLTVDDSLGNGKGKLDKADLTSLQNKAAPATLSKIYEIGVDTKAKLLKKVLADNAADLSKASKNITEKNIADVVQNNFNAKMKALTPGTKDFSKEQIVKFLNVISDAKIKAVLKEVKTAKAASAPVAAPIIVVAGGPPPPPPLPTRVIGYNGLGMDGLVRKMNILKPIENLFPKKPDADAGEVVYIAPTSELGKKYEDAVKVIAASDDKFKKELAIKTKGKEKLKALIVEEVFEKYTTKNADALDGDINQLAQAIKEGTNIEFIGPKREVESGIDQETRNLCVRMNQDAGLMQQLKTNNPRLAAIIEAAAVNEEEVATRLPESAAAQAVENGDVNYGGVVVVAPAAAPVAPVAPLVLPADPEEDPEEVAVPAALAINMEDVVVVPPPVEEAPQADAEIMIVRAIDRIVPVEGNIEDFDDEDDDEDFEDDDDDIIQEQTKLEISSSTTVVVNKSESKDSEDSFENLKQEEAKVAASIKEAEEARIAEAVRVEAAEVAEMQNAVKQDEEMIGAIYNPIHGIITQMSRNIISHRMFSSAAVAAGDEDEKVLDKGLWIAGTIGTNKQKGTSGYRGHASGGTIGFDVGSDNFKDLVGIAYTKLDSKFKSSGSRSNTTVDSHILALYGQKELPKNFMIQAMFAYNHNIVKSKINRLGTIAIGKYKNNNYNFETLLSYNHLMNGGITLTPNLGIRYGHSKDGSYQESDVGIQHLSIASKKQHLWSGILGTKVALAPQKIAEGLSITPALQASVENYFNNKSKKLNAKVKWKDREVNETIALLKQPKVGYNIGTSVLTEKGNISVTLEYNCHLQKKYQSHQGFVKLKVKL</sequence>
<dbReference type="HOGENOM" id="CLU_248611_0_0_5"/>
<reference evidence="8 9" key="1">
    <citation type="journal article" date="2005" name="PLoS Biol.">
        <title>The genome sequence of Rickettsia felis identifies the first putative conjugative plasmid in an obligate intracellular parasite.</title>
        <authorList>
            <person name="Ogata H."/>
            <person name="Renesto P."/>
            <person name="Audic S."/>
            <person name="Robert C."/>
            <person name="Blanc G."/>
            <person name="Fournier P.E."/>
            <person name="Parinello H."/>
            <person name="Claverie J.M."/>
            <person name="Raoult D."/>
        </authorList>
    </citation>
    <scope>NUCLEOTIDE SEQUENCE [LARGE SCALE GENOMIC DNA]</scope>
    <source>
        <strain evidence="9">ATCC VR-1525 / URRWXCal2</strain>
    </source>
</reference>
<dbReference type="EMBL" id="CP000053">
    <property type="protein sequence ID" value="AAY61919.1"/>
    <property type="molecule type" value="Genomic_DNA"/>
</dbReference>
<keyword evidence="4" id="KW-0472">Membrane</keyword>
<keyword evidence="2" id="KW-1134">Transmembrane beta strand</keyword>
<evidence type="ECO:0000313" key="8">
    <source>
        <dbReference type="EMBL" id="AAY61919.1"/>
    </source>
</evidence>
<keyword evidence="5" id="KW-0998">Cell outer membrane</keyword>
<evidence type="ECO:0000256" key="5">
    <source>
        <dbReference type="ARBA" id="ARBA00023237"/>
    </source>
</evidence>
<dbReference type="eggNOG" id="COG3468">
    <property type="taxonomic scope" value="Bacteria"/>
</dbReference>
<dbReference type="NCBIfam" id="TIGR01414">
    <property type="entry name" value="autotrans_barl"/>
    <property type="match status" value="1"/>
</dbReference>
<evidence type="ECO:0000313" key="9">
    <source>
        <dbReference type="Proteomes" id="UP000008548"/>
    </source>
</evidence>
<dbReference type="SUPFAM" id="SSF103515">
    <property type="entry name" value="Autotransporter"/>
    <property type="match status" value="1"/>
</dbReference>
<dbReference type="SMART" id="SM00869">
    <property type="entry name" value="Autotransporter"/>
    <property type="match status" value="1"/>
</dbReference>
<keyword evidence="3" id="KW-0812">Transmembrane</keyword>
<evidence type="ECO:0000256" key="2">
    <source>
        <dbReference type="ARBA" id="ARBA00022452"/>
    </source>
</evidence>
<evidence type="ECO:0000256" key="4">
    <source>
        <dbReference type="ARBA" id="ARBA00023136"/>
    </source>
</evidence>
<dbReference type="InterPro" id="IPR036709">
    <property type="entry name" value="Autotransporte_beta_dom_sf"/>
</dbReference>
<feature type="chain" id="PRO_5004245503" evidence="6">
    <location>
        <begin position="28"/>
        <end position="1502"/>
    </location>
</feature>
<dbReference type="GO" id="GO:0009279">
    <property type="term" value="C:cell outer membrane"/>
    <property type="evidence" value="ECO:0007669"/>
    <property type="project" value="UniProtKB-SubCell"/>
</dbReference>
<keyword evidence="6" id="KW-0732">Signal</keyword>
<accession>Q4UKK8</accession>
<evidence type="ECO:0000256" key="3">
    <source>
        <dbReference type="ARBA" id="ARBA00022692"/>
    </source>
</evidence>
<dbReference type="KEGG" id="rfe:RF_1068"/>
<evidence type="ECO:0000256" key="1">
    <source>
        <dbReference type="ARBA" id="ARBA00004442"/>
    </source>
</evidence>
<dbReference type="InterPro" id="IPR006315">
    <property type="entry name" value="OM_autotransptr_brl_dom"/>
</dbReference>
<proteinExistence type="predicted"/>
<feature type="signal peptide" evidence="6">
    <location>
        <begin position="1"/>
        <end position="27"/>
    </location>
</feature>
<comment type="subcellular location">
    <subcellularLocation>
        <location evidence="1">Cell outer membrane</location>
    </subcellularLocation>
</comment>
<dbReference type="PROSITE" id="PS51208">
    <property type="entry name" value="AUTOTRANSPORTER"/>
    <property type="match status" value="1"/>
</dbReference>
<dbReference type="Proteomes" id="UP000008548">
    <property type="component" value="Chromosome"/>
</dbReference>
<organism evidence="8 9">
    <name type="scientific">Rickettsia felis (strain ATCC VR-1525 / URRWXCal2)</name>
    <name type="common">Rickettsia azadi</name>
    <dbReference type="NCBI Taxonomy" id="315456"/>
    <lineage>
        <taxon>Bacteria</taxon>
        <taxon>Pseudomonadati</taxon>
        <taxon>Pseudomonadota</taxon>
        <taxon>Alphaproteobacteria</taxon>
        <taxon>Rickettsiales</taxon>
        <taxon>Rickettsiaceae</taxon>
        <taxon>Rickettsieae</taxon>
        <taxon>Rickettsia</taxon>
        <taxon>spotted fever group</taxon>
    </lineage>
</organism>
<evidence type="ECO:0000256" key="6">
    <source>
        <dbReference type="SAM" id="SignalP"/>
    </source>
</evidence>
<feature type="domain" description="Autotransporter" evidence="7">
    <location>
        <begin position="1225"/>
        <end position="1502"/>
    </location>
</feature>
<gene>
    <name evidence="8" type="primary">sca8</name>
    <name evidence="8" type="ordered locus">RF_1068</name>
</gene>
<dbReference type="Pfam" id="PF03797">
    <property type="entry name" value="Autotransporter"/>
    <property type="match status" value="1"/>
</dbReference>
<dbReference type="InterPro" id="IPR005546">
    <property type="entry name" value="Autotransporte_beta"/>
</dbReference>